<dbReference type="Proteomes" id="UP000279446">
    <property type="component" value="Unassembled WGS sequence"/>
</dbReference>
<keyword evidence="1" id="KW-0472">Membrane</keyword>
<proteinExistence type="predicted"/>
<dbReference type="AlphaFoldDB" id="A0A433XVJ0"/>
<feature type="transmembrane region" description="Helical" evidence="1">
    <location>
        <begin position="111"/>
        <end position="128"/>
    </location>
</feature>
<keyword evidence="3" id="KW-1185">Reference proteome</keyword>
<gene>
    <name evidence="2" type="ORF">EJP82_26800</name>
</gene>
<dbReference type="EMBL" id="RZNY01000052">
    <property type="protein sequence ID" value="RUT38684.1"/>
    <property type="molecule type" value="Genomic_DNA"/>
</dbReference>
<feature type="transmembrane region" description="Helical" evidence="1">
    <location>
        <begin position="260"/>
        <end position="284"/>
    </location>
</feature>
<evidence type="ECO:0000256" key="1">
    <source>
        <dbReference type="SAM" id="Phobius"/>
    </source>
</evidence>
<sequence length="288" mass="32977">MAFMIPILNWVIPDFEKERNAVRRAVHLSRSDAEWRRLKKGRATLYLSEKLLPRLNKSNFFSLDRLLGSQMRQIVDAIGRYDSLEEMVASKLVFAAIATLPIAIISIAFETLYFMIPIFFFVFIFKGFRDVRGSFLKMQREITKDLPKLIEKMMMALETGKSFVIVFRELELSSGQRMKKMLNRLNANLQDMDHAAAIEIFARETTIPVMLQFSNAVKIGINSGYEDAKDHFDDIRTEILSLRKTALIEITRSRPDRVKLLQFAIIGCSVGSVVICFINIFSAAGSVF</sequence>
<dbReference type="RefSeq" id="WP_127195127.1">
    <property type="nucleotide sequence ID" value="NZ_RZNY01000052.1"/>
</dbReference>
<protein>
    <recommendedName>
        <fullName evidence="4">Type II secretion system protein GspF domain-containing protein</fullName>
    </recommendedName>
</protein>
<name>A0A433XVJ0_9BACL</name>
<keyword evidence="1" id="KW-1133">Transmembrane helix</keyword>
<evidence type="ECO:0008006" key="4">
    <source>
        <dbReference type="Google" id="ProtNLM"/>
    </source>
</evidence>
<keyword evidence="1" id="KW-0812">Transmembrane</keyword>
<evidence type="ECO:0000313" key="3">
    <source>
        <dbReference type="Proteomes" id="UP000279446"/>
    </source>
</evidence>
<reference evidence="2 3" key="1">
    <citation type="submission" date="2018-12" db="EMBL/GenBank/DDBJ databases">
        <authorList>
            <person name="Sun L."/>
            <person name="Chen Z."/>
        </authorList>
    </citation>
    <scope>NUCLEOTIDE SEQUENCE [LARGE SCALE GENOMIC DNA]</scope>
    <source>
        <strain evidence="2 3">DSM 15890</strain>
    </source>
</reference>
<organism evidence="2 3">
    <name type="scientific">Paenibacillus anaericanus</name>
    <dbReference type="NCBI Taxonomy" id="170367"/>
    <lineage>
        <taxon>Bacteria</taxon>
        <taxon>Bacillati</taxon>
        <taxon>Bacillota</taxon>
        <taxon>Bacilli</taxon>
        <taxon>Bacillales</taxon>
        <taxon>Paenibacillaceae</taxon>
        <taxon>Paenibacillus</taxon>
    </lineage>
</organism>
<dbReference type="OrthoDB" id="2619000at2"/>
<accession>A0A433XVJ0</accession>
<evidence type="ECO:0000313" key="2">
    <source>
        <dbReference type="EMBL" id="RUT38684.1"/>
    </source>
</evidence>
<comment type="caution">
    <text evidence="2">The sequence shown here is derived from an EMBL/GenBank/DDBJ whole genome shotgun (WGS) entry which is preliminary data.</text>
</comment>